<evidence type="ECO:0000313" key="3">
    <source>
        <dbReference type="Proteomes" id="UP001527925"/>
    </source>
</evidence>
<gene>
    <name evidence="2" type="ORF">HK105_208533</name>
</gene>
<evidence type="ECO:0000256" key="1">
    <source>
        <dbReference type="SAM" id="MobiDB-lite"/>
    </source>
</evidence>
<organism evidence="2 3">
    <name type="scientific">Polyrhizophydium stewartii</name>
    <dbReference type="NCBI Taxonomy" id="2732419"/>
    <lineage>
        <taxon>Eukaryota</taxon>
        <taxon>Fungi</taxon>
        <taxon>Fungi incertae sedis</taxon>
        <taxon>Chytridiomycota</taxon>
        <taxon>Chytridiomycota incertae sedis</taxon>
        <taxon>Chytridiomycetes</taxon>
        <taxon>Rhizophydiales</taxon>
        <taxon>Rhizophydiales incertae sedis</taxon>
        <taxon>Polyrhizophydium</taxon>
    </lineage>
</organism>
<feature type="compositionally biased region" description="Low complexity" evidence="1">
    <location>
        <begin position="245"/>
        <end position="254"/>
    </location>
</feature>
<feature type="region of interest" description="Disordered" evidence="1">
    <location>
        <begin position="363"/>
        <end position="400"/>
    </location>
</feature>
<name>A0ABR4MXQ5_9FUNG</name>
<feature type="compositionally biased region" description="Low complexity" evidence="1">
    <location>
        <begin position="373"/>
        <end position="391"/>
    </location>
</feature>
<sequence length="400" mass="40027">MTAAARTPTAVLAAAAVRKHLAQFIRGVHPDFFAARRPEAGRANAESLQVVNAVVDALDRAAAAAAGDGSGGGGSIGDTAAAAGALLAGDTDVGFYAAGDVHGARRAFRLSLHGSPAFAAVSPSAAAAPAPLPPMAVTPLALRTLPPRARDELRCALAARSLVALFSAVGVTLDPAPVDELETRIRETLGVRGPRRPAGAAAGSAAGSAAAEGSAAAAGVRFGELMRRSAPATDAAIRRGPPAPAASDAAPNDSAAAAVHRARRRLVFFHASVGRARAEAAADRIAAAIDRARRSAGCTLVAVMVHDLAAPPGPAAGPVVAEDLAARMCVAGTFVFVPIDARESELAAFMAAHGAAAMRALRDAANSTDARQRAGQAAADGHDAQAQQAAQRSDKIGNEQ</sequence>
<comment type="caution">
    <text evidence="2">The sequence shown here is derived from an EMBL/GenBank/DDBJ whole genome shotgun (WGS) entry which is preliminary data.</text>
</comment>
<keyword evidence="3" id="KW-1185">Reference proteome</keyword>
<evidence type="ECO:0000313" key="2">
    <source>
        <dbReference type="EMBL" id="KAL2911986.1"/>
    </source>
</evidence>
<evidence type="ECO:0008006" key="4">
    <source>
        <dbReference type="Google" id="ProtNLM"/>
    </source>
</evidence>
<feature type="region of interest" description="Disordered" evidence="1">
    <location>
        <begin position="233"/>
        <end position="254"/>
    </location>
</feature>
<protein>
    <recommendedName>
        <fullName evidence="4">DUF4460 domain-containing protein</fullName>
    </recommendedName>
</protein>
<proteinExistence type="predicted"/>
<dbReference type="EMBL" id="JADGIZ020000081">
    <property type="protein sequence ID" value="KAL2911986.1"/>
    <property type="molecule type" value="Genomic_DNA"/>
</dbReference>
<reference evidence="2 3" key="1">
    <citation type="submission" date="2023-09" db="EMBL/GenBank/DDBJ databases">
        <title>Pangenome analysis of Batrachochytrium dendrobatidis and related Chytrids.</title>
        <authorList>
            <person name="Yacoub M.N."/>
            <person name="Stajich J.E."/>
            <person name="James T.Y."/>
        </authorList>
    </citation>
    <scope>NUCLEOTIDE SEQUENCE [LARGE SCALE GENOMIC DNA]</scope>
    <source>
        <strain evidence="2 3">JEL0888</strain>
    </source>
</reference>
<dbReference type="Proteomes" id="UP001527925">
    <property type="component" value="Unassembled WGS sequence"/>
</dbReference>
<accession>A0ABR4MXQ5</accession>